<protein>
    <recommendedName>
        <fullName evidence="5">NADH-quinone oxidoreductase subunit E</fullName>
    </recommendedName>
</protein>
<keyword evidence="4" id="KW-1185">Reference proteome</keyword>
<evidence type="ECO:0000256" key="1">
    <source>
        <dbReference type="SAM" id="MobiDB-lite"/>
    </source>
</evidence>
<dbReference type="AlphaFoldDB" id="A0A2S0NCQ1"/>
<reference evidence="3 4" key="1">
    <citation type="submission" date="2018-03" db="EMBL/GenBank/DDBJ databases">
        <title>Genome sequencing of Phreatobacter sp.</title>
        <authorList>
            <person name="Kim S.-J."/>
            <person name="Heo J."/>
            <person name="Kwon S.-W."/>
        </authorList>
    </citation>
    <scope>NUCLEOTIDE SEQUENCE [LARGE SCALE GENOMIC DNA]</scope>
    <source>
        <strain evidence="3 4">S-12</strain>
    </source>
</reference>
<dbReference type="OrthoDB" id="9807941at2"/>
<dbReference type="RefSeq" id="WP_106749157.1">
    <property type="nucleotide sequence ID" value="NZ_CP027668.1"/>
</dbReference>
<feature type="transmembrane region" description="Helical" evidence="2">
    <location>
        <begin position="37"/>
        <end position="57"/>
    </location>
</feature>
<evidence type="ECO:0000313" key="4">
    <source>
        <dbReference type="Proteomes" id="UP000237889"/>
    </source>
</evidence>
<feature type="region of interest" description="Disordered" evidence="1">
    <location>
        <begin position="151"/>
        <end position="174"/>
    </location>
</feature>
<evidence type="ECO:0000313" key="3">
    <source>
        <dbReference type="EMBL" id="AVO45816.1"/>
    </source>
</evidence>
<accession>A0A2S0NCQ1</accession>
<evidence type="ECO:0008006" key="5">
    <source>
        <dbReference type="Google" id="ProtNLM"/>
    </source>
</evidence>
<evidence type="ECO:0000256" key="2">
    <source>
        <dbReference type="SAM" id="Phobius"/>
    </source>
</evidence>
<keyword evidence="2" id="KW-0472">Membrane</keyword>
<sequence length="263" mass="26686">MPYLVQTFAVPLLIALAGGLAVGWITSDKEDEGPSGLAAAAMVIFALMVVAAALNWVPGRPGLWLDTAVLFGAAYLTGCIAGAFARVFTDKVEETVTSPLGDMVGAATSATGAVKAVAEATTSVARLVGDAAERRNAAAAAAPQAASGGAQAAAEAMAQGTKPHGLAGPRGGRPDELELIRGVGPQNEARLHALGVFHFDQIAAWTPKEAQWVGGYLAFPGRIEREDWIGQAKVLAAGGTTAHADRVRSGDIASTPDGKPPAA</sequence>
<dbReference type="KEGG" id="phr:C6569_12470"/>
<keyword evidence="2" id="KW-0812">Transmembrane</keyword>
<feature type="transmembrane region" description="Helical" evidence="2">
    <location>
        <begin position="69"/>
        <end position="88"/>
    </location>
</feature>
<keyword evidence="2" id="KW-1133">Transmembrane helix</keyword>
<dbReference type="Proteomes" id="UP000237889">
    <property type="component" value="Chromosome"/>
</dbReference>
<proteinExistence type="predicted"/>
<organism evidence="3 4">
    <name type="scientific">Phreatobacter cathodiphilus</name>
    <dbReference type="NCBI Taxonomy" id="1868589"/>
    <lineage>
        <taxon>Bacteria</taxon>
        <taxon>Pseudomonadati</taxon>
        <taxon>Pseudomonadota</taxon>
        <taxon>Alphaproteobacteria</taxon>
        <taxon>Hyphomicrobiales</taxon>
        <taxon>Phreatobacteraceae</taxon>
        <taxon>Phreatobacter</taxon>
    </lineage>
</organism>
<gene>
    <name evidence="3" type="ORF">C6569_12470</name>
</gene>
<dbReference type="EMBL" id="CP027668">
    <property type="protein sequence ID" value="AVO45816.1"/>
    <property type="molecule type" value="Genomic_DNA"/>
</dbReference>
<name>A0A2S0NCQ1_9HYPH</name>